<protein>
    <submittedName>
        <fullName evidence="3">3-phenylpropionate/cinnamic acid dioxygenase subunit beta</fullName>
        <ecNumber evidence="3">1.14.12.19</ecNumber>
    </submittedName>
</protein>
<evidence type="ECO:0000256" key="1">
    <source>
        <dbReference type="ARBA" id="ARBA00009570"/>
    </source>
</evidence>
<dbReference type="PANTHER" id="PTHR41534">
    <property type="entry name" value="BLR3401 PROTEIN"/>
    <property type="match status" value="1"/>
</dbReference>
<name>A0ABX6WL08_STRMQ</name>
<dbReference type="Gene3D" id="3.10.450.50">
    <property type="match status" value="1"/>
</dbReference>
<dbReference type="GO" id="GO:0008695">
    <property type="term" value="F:3-phenylpropionate dioxygenase activity"/>
    <property type="evidence" value="ECO:0007669"/>
    <property type="project" value="UniProtKB-EC"/>
</dbReference>
<gene>
    <name evidence="3" type="ORF">I1A49_45985</name>
</gene>
<dbReference type="PANTHER" id="PTHR41534:SF2">
    <property type="entry name" value="3-PHENYLPROPIONATE_CINNAMIC ACID DIOXYGENASE SUBUNIT BETA"/>
    <property type="match status" value="1"/>
</dbReference>
<accession>A0ABX6WL08</accession>
<organism evidence="3 4">
    <name type="scientific">Streptomyces malaysiensis</name>
    <dbReference type="NCBI Taxonomy" id="92644"/>
    <lineage>
        <taxon>Bacteria</taxon>
        <taxon>Bacillati</taxon>
        <taxon>Actinomycetota</taxon>
        <taxon>Actinomycetes</taxon>
        <taxon>Kitasatosporales</taxon>
        <taxon>Streptomycetaceae</taxon>
        <taxon>Streptomyces</taxon>
        <taxon>Streptomyces violaceusniger group</taxon>
    </lineage>
</organism>
<evidence type="ECO:0000313" key="3">
    <source>
        <dbReference type="EMBL" id="QPI61295.1"/>
    </source>
</evidence>
<dbReference type="Proteomes" id="UP000663421">
    <property type="component" value="Chromosome"/>
</dbReference>
<dbReference type="InterPro" id="IPR000391">
    <property type="entry name" value="Rng_hydr_dOase-bsu"/>
</dbReference>
<reference evidence="3 4" key="1">
    <citation type="submission" date="2020-11" db="EMBL/GenBank/DDBJ databases">
        <title>Complete genome sequence unveiled secondary metabolic potentials in Streptomyces solisilvae HNM0141.</title>
        <authorList>
            <person name="Huang X."/>
        </authorList>
    </citation>
    <scope>NUCLEOTIDE SEQUENCE [LARGE SCALE GENOMIC DNA]</scope>
    <source>
        <strain evidence="3 4">HNM0141</strain>
    </source>
</reference>
<dbReference type="InterPro" id="IPR032710">
    <property type="entry name" value="NTF2-like_dom_sf"/>
</dbReference>
<evidence type="ECO:0000256" key="2">
    <source>
        <dbReference type="ARBA" id="ARBA00023002"/>
    </source>
</evidence>
<dbReference type="Pfam" id="PF00866">
    <property type="entry name" value="Ring_hydroxyl_B"/>
    <property type="match status" value="1"/>
</dbReference>
<dbReference type="SUPFAM" id="SSF54427">
    <property type="entry name" value="NTF2-like"/>
    <property type="match status" value="1"/>
</dbReference>
<keyword evidence="2 3" id="KW-0560">Oxidoreductase</keyword>
<keyword evidence="4" id="KW-1185">Reference proteome</keyword>
<dbReference type="NCBIfam" id="NF007479">
    <property type="entry name" value="PRK10069.1"/>
    <property type="match status" value="1"/>
</dbReference>
<dbReference type="EC" id="1.14.12.19" evidence="3"/>
<comment type="similarity">
    <text evidence="1">Belongs to the bacterial ring-hydroxylating dioxygenase beta subunit family.</text>
</comment>
<evidence type="ECO:0000313" key="4">
    <source>
        <dbReference type="Proteomes" id="UP000663421"/>
    </source>
</evidence>
<keyword evidence="3" id="KW-0223">Dioxygenase</keyword>
<sequence length="181" mass="21454">MTTEPAPSTQETALEAVFLQYEVEQFYYHESALLDAHQYEDWVRLFTEDAHYFMPLRRTVTRRQLHLEFTQPGEMAYFDENKEYLEIRAQKFATGTSWAEDPPSRTRHLITNVRIGERSGDEMQVHSNFMLYRTRLKDSLDQWVGRREDTLRRTPTGLAIAKRYIFLDQTVLQSANLSSFF</sequence>
<dbReference type="CDD" id="cd00667">
    <property type="entry name" value="ring_hydroxylating_dioxygenases_beta"/>
    <property type="match status" value="1"/>
</dbReference>
<dbReference type="EMBL" id="CP065050">
    <property type="protein sequence ID" value="QPI61295.1"/>
    <property type="molecule type" value="Genomic_DNA"/>
</dbReference>
<proteinExistence type="inferred from homology"/>